<name>A0A9Q8LB86_PASFU</name>
<dbReference type="PIRSF" id="PIRSF000103">
    <property type="entry name" value="HIBADH"/>
    <property type="match status" value="1"/>
</dbReference>
<dbReference type="InterPro" id="IPR008927">
    <property type="entry name" value="6-PGluconate_DH-like_C_sf"/>
</dbReference>
<feature type="active site" evidence="3">
    <location>
        <position position="170"/>
    </location>
</feature>
<dbReference type="GO" id="GO:0016491">
    <property type="term" value="F:oxidoreductase activity"/>
    <property type="evidence" value="ECO:0007669"/>
    <property type="project" value="UniProtKB-KW"/>
</dbReference>
<dbReference type="Gene3D" id="1.10.1040.10">
    <property type="entry name" value="N-(1-d-carboxylethyl)-l-norvaline Dehydrogenase, domain 2"/>
    <property type="match status" value="1"/>
</dbReference>
<evidence type="ECO:0000259" key="5">
    <source>
        <dbReference type="Pfam" id="PF14833"/>
    </source>
</evidence>
<dbReference type="Pfam" id="PF03446">
    <property type="entry name" value="NAD_binding_2"/>
    <property type="match status" value="1"/>
</dbReference>
<reference evidence="6" key="2">
    <citation type="journal article" date="2022" name="Microb. Genom.">
        <title>A chromosome-scale genome assembly of the tomato pathogen Cladosporium fulvum reveals a compartmentalized genome architecture and the presence of a dispensable chromosome.</title>
        <authorList>
            <person name="Zaccaron A.Z."/>
            <person name="Chen L.H."/>
            <person name="Samaras A."/>
            <person name="Stergiopoulos I."/>
        </authorList>
    </citation>
    <scope>NUCLEOTIDE SEQUENCE</scope>
    <source>
        <strain evidence="6">Race5_Kim</strain>
    </source>
</reference>
<feature type="domain" description="3-hydroxyisobutyrate dehydrogenase-like NAD-binding" evidence="5">
    <location>
        <begin position="164"/>
        <end position="279"/>
    </location>
</feature>
<sequence length="293" mass="31873">MSTTRPIRTIGYIGLGKAGYSLASVLSRSSSYSLIVQDADRTRAELFIKEHGNATVATTNASLNEIDVLITMLLNGSIVRSNGTIIIDTSSSSPFHTRDTAELLRNLNPTLILIDSSVTQEYAFALSKGDATLMVGCSDPNALERAMPVLKCMGRYVFYMGSLGAGHAMKGLNNYVSCASILGLCDAFVAGQKFGLEPSRMVEVMNRGTGGIFRRGRGLTRRFKSGYQLQLLLKDMKFARKVIEEMGVTLSLPGLIVRELEEAVEVAGEGPDHTEVIKAWERRAGVELIRSKL</sequence>
<evidence type="ECO:0000313" key="7">
    <source>
        <dbReference type="Proteomes" id="UP000756132"/>
    </source>
</evidence>
<dbReference type="SUPFAM" id="SSF48179">
    <property type="entry name" value="6-phosphogluconate dehydrogenase C-terminal domain-like"/>
    <property type="match status" value="1"/>
</dbReference>
<dbReference type="AlphaFoldDB" id="A0A9Q8LB86"/>
<dbReference type="KEGG" id="ffu:CLAFUR5_02567"/>
<keyword evidence="7" id="KW-1185">Reference proteome</keyword>
<dbReference type="GeneID" id="71982445"/>
<evidence type="ECO:0000256" key="3">
    <source>
        <dbReference type="PIRSR" id="PIRSR000103-1"/>
    </source>
</evidence>
<dbReference type="Pfam" id="PF14833">
    <property type="entry name" value="NAD_binding_11"/>
    <property type="match status" value="1"/>
</dbReference>
<dbReference type="PANTHER" id="PTHR43060:SF15">
    <property type="entry name" value="3-HYDROXYISOBUTYRATE DEHYDROGENASE-LIKE 1, MITOCHONDRIAL-RELATED"/>
    <property type="match status" value="1"/>
</dbReference>
<dbReference type="InterPro" id="IPR013328">
    <property type="entry name" value="6PGD_dom2"/>
</dbReference>
<dbReference type="InterPro" id="IPR029154">
    <property type="entry name" value="HIBADH-like_NADP-bd"/>
</dbReference>
<dbReference type="GO" id="GO:0050661">
    <property type="term" value="F:NADP binding"/>
    <property type="evidence" value="ECO:0007669"/>
    <property type="project" value="InterPro"/>
</dbReference>
<dbReference type="RefSeq" id="XP_047758537.1">
    <property type="nucleotide sequence ID" value="XM_047901715.1"/>
</dbReference>
<proteinExistence type="predicted"/>
<dbReference type="GO" id="GO:0051287">
    <property type="term" value="F:NAD binding"/>
    <property type="evidence" value="ECO:0007669"/>
    <property type="project" value="InterPro"/>
</dbReference>
<dbReference type="InterPro" id="IPR006115">
    <property type="entry name" value="6PGDH_NADP-bd"/>
</dbReference>
<dbReference type="InterPro" id="IPR036291">
    <property type="entry name" value="NAD(P)-bd_dom_sf"/>
</dbReference>
<organism evidence="6 7">
    <name type="scientific">Passalora fulva</name>
    <name type="common">Tomato leaf mold</name>
    <name type="synonym">Cladosporium fulvum</name>
    <dbReference type="NCBI Taxonomy" id="5499"/>
    <lineage>
        <taxon>Eukaryota</taxon>
        <taxon>Fungi</taxon>
        <taxon>Dikarya</taxon>
        <taxon>Ascomycota</taxon>
        <taxon>Pezizomycotina</taxon>
        <taxon>Dothideomycetes</taxon>
        <taxon>Dothideomycetidae</taxon>
        <taxon>Mycosphaerellales</taxon>
        <taxon>Mycosphaerellaceae</taxon>
        <taxon>Fulvia</taxon>
    </lineage>
</organism>
<evidence type="ECO:0000256" key="2">
    <source>
        <dbReference type="ARBA" id="ARBA00023027"/>
    </source>
</evidence>
<dbReference type="OrthoDB" id="21615at2759"/>
<dbReference type="Proteomes" id="UP000756132">
    <property type="component" value="Chromosome 2"/>
</dbReference>
<keyword evidence="1" id="KW-0560">Oxidoreductase</keyword>
<dbReference type="EMBL" id="CP090164">
    <property type="protein sequence ID" value="UJO14171.1"/>
    <property type="molecule type" value="Genomic_DNA"/>
</dbReference>
<protein>
    <recommendedName>
        <fullName evidence="8">NAD(P)-dependent oxidoreductase</fullName>
    </recommendedName>
</protein>
<evidence type="ECO:0000313" key="6">
    <source>
        <dbReference type="EMBL" id="UJO14171.1"/>
    </source>
</evidence>
<accession>A0A9Q8LB86</accession>
<evidence type="ECO:0000259" key="4">
    <source>
        <dbReference type="Pfam" id="PF03446"/>
    </source>
</evidence>
<dbReference type="SUPFAM" id="SSF51735">
    <property type="entry name" value="NAD(P)-binding Rossmann-fold domains"/>
    <property type="match status" value="1"/>
</dbReference>
<gene>
    <name evidence="6" type="ORF">CLAFUR5_02567</name>
</gene>
<evidence type="ECO:0000256" key="1">
    <source>
        <dbReference type="ARBA" id="ARBA00023002"/>
    </source>
</evidence>
<dbReference type="PANTHER" id="PTHR43060">
    <property type="entry name" value="3-HYDROXYISOBUTYRATE DEHYDROGENASE-LIKE 1, MITOCHONDRIAL-RELATED"/>
    <property type="match status" value="1"/>
</dbReference>
<evidence type="ECO:0008006" key="8">
    <source>
        <dbReference type="Google" id="ProtNLM"/>
    </source>
</evidence>
<keyword evidence="2" id="KW-0520">NAD</keyword>
<dbReference type="InterPro" id="IPR015815">
    <property type="entry name" value="HIBADH-related"/>
</dbReference>
<dbReference type="Gene3D" id="3.40.50.720">
    <property type="entry name" value="NAD(P)-binding Rossmann-like Domain"/>
    <property type="match status" value="1"/>
</dbReference>
<feature type="domain" description="6-phosphogluconate dehydrogenase NADP-binding" evidence="4">
    <location>
        <begin position="9"/>
        <end position="161"/>
    </location>
</feature>
<reference evidence="6" key="1">
    <citation type="submission" date="2021-12" db="EMBL/GenBank/DDBJ databases">
        <authorList>
            <person name="Zaccaron A."/>
            <person name="Stergiopoulos I."/>
        </authorList>
    </citation>
    <scope>NUCLEOTIDE SEQUENCE</scope>
    <source>
        <strain evidence="6">Race5_Kim</strain>
    </source>
</reference>